<gene>
    <name evidence="10" type="primary">lrp-1_0</name>
    <name evidence="10" type="ORF">g.4983</name>
</gene>
<dbReference type="CDD" id="cd00112">
    <property type="entry name" value="LDLa"/>
    <property type="match status" value="4"/>
</dbReference>
<dbReference type="InterPro" id="IPR036055">
    <property type="entry name" value="LDL_receptor-like_sf"/>
</dbReference>
<evidence type="ECO:0000256" key="7">
    <source>
        <dbReference type="ARBA" id="ARBA00023157"/>
    </source>
</evidence>
<keyword evidence="4" id="KW-0677">Repeat</keyword>
<evidence type="ECO:0000256" key="1">
    <source>
        <dbReference type="ARBA" id="ARBA00004167"/>
    </source>
</evidence>
<keyword evidence="10" id="KW-0675">Receptor</keyword>
<dbReference type="EMBL" id="GBXI01009541">
    <property type="protein sequence ID" value="JAD04751.1"/>
    <property type="molecule type" value="Transcribed_RNA"/>
</dbReference>
<dbReference type="GO" id="GO:0016192">
    <property type="term" value="P:vesicle-mediated transport"/>
    <property type="evidence" value="ECO:0007669"/>
    <property type="project" value="UniProtKB-ARBA"/>
</dbReference>
<dbReference type="OrthoDB" id="2019384at2759"/>
<evidence type="ECO:0000256" key="5">
    <source>
        <dbReference type="ARBA" id="ARBA00022989"/>
    </source>
</evidence>
<proteinExistence type="predicted"/>
<dbReference type="InterPro" id="IPR002172">
    <property type="entry name" value="LDrepeatLR_classA_rpt"/>
</dbReference>
<accession>A0A0A1X1K7</accession>
<feature type="disulfide bond" evidence="8">
    <location>
        <begin position="83"/>
        <end position="101"/>
    </location>
</feature>
<evidence type="ECO:0000256" key="6">
    <source>
        <dbReference type="ARBA" id="ARBA00023136"/>
    </source>
</evidence>
<organism evidence="10">
    <name type="scientific">Zeugodacus cucurbitae</name>
    <name type="common">Melon fruit fly</name>
    <name type="synonym">Bactrocera cucurbitae</name>
    <dbReference type="NCBI Taxonomy" id="28588"/>
    <lineage>
        <taxon>Eukaryota</taxon>
        <taxon>Metazoa</taxon>
        <taxon>Ecdysozoa</taxon>
        <taxon>Arthropoda</taxon>
        <taxon>Hexapoda</taxon>
        <taxon>Insecta</taxon>
        <taxon>Pterygota</taxon>
        <taxon>Neoptera</taxon>
        <taxon>Endopterygota</taxon>
        <taxon>Diptera</taxon>
        <taxon>Brachycera</taxon>
        <taxon>Muscomorpha</taxon>
        <taxon>Tephritoidea</taxon>
        <taxon>Tephritidae</taxon>
        <taxon>Zeugodacus</taxon>
        <taxon>Zeugodacus</taxon>
    </lineage>
</organism>
<keyword evidence="7 8" id="KW-1015">Disulfide bond</keyword>
<dbReference type="PROSITE" id="PS50068">
    <property type="entry name" value="LDLRA_2"/>
    <property type="match status" value="4"/>
</dbReference>
<keyword evidence="6" id="KW-0472">Membrane</keyword>
<evidence type="ECO:0000256" key="3">
    <source>
        <dbReference type="ARBA" id="ARBA00022692"/>
    </source>
</evidence>
<evidence type="ECO:0000256" key="4">
    <source>
        <dbReference type="ARBA" id="ARBA00022737"/>
    </source>
</evidence>
<dbReference type="PANTHER" id="PTHR24270:SF60">
    <property type="entry name" value="CUB AND LDLA DOMAIN, ISOFORM A-RELATED"/>
    <property type="match status" value="1"/>
</dbReference>
<evidence type="ECO:0000256" key="9">
    <source>
        <dbReference type="SAM" id="SignalP"/>
    </source>
</evidence>
<dbReference type="AlphaFoldDB" id="A0A0A1X1K7"/>
<keyword evidence="3" id="KW-0812">Transmembrane</keyword>
<dbReference type="Gene3D" id="4.10.400.10">
    <property type="entry name" value="Low-density Lipoprotein Receptor"/>
    <property type="match status" value="4"/>
</dbReference>
<comment type="subcellular location">
    <subcellularLocation>
        <location evidence="2">Endomembrane system</location>
    </subcellularLocation>
    <subcellularLocation>
        <location evidence="1">Membrane</location>
        <topology evidence="1">Single-pass membrane protein</topology>
    </subcellularLocation>
</comment>
<feature type="signal peptide" evidence="9">
    <location>
        <begin position="1"/>
        <end position="23"/>
    </location>
</feature>
<dbReference type="PRINTS" id="PR00261">
    <property type="entry name" value="LDLRECEPTOR"/>
</dbReference>
<dbReference type="Pfam" id="PF00057">
    <property type="entry name" value="Ldl_recept_a"/>
    <property type="match status" value="4"/>
</dbReference>
<dbReference type="InterPro" id="IPR050685">
    <property type="entry name" value="LDLR"/>
</dbReference>
<protein>
    <submittedName>
        <fullName evidence="10">Low-density lipoprotein receptor-related protein</fullName>
    </submittedName>
</protein>
<feature type="chain" id="PRO_5001994363" evidence="9">
    <location>
        <begin position="24"/>
        <end position="320"/>
    </location>
</feature>
<feature type="disulfide bond" evidence="8">
    <location>
        <begin position="180"/>
        <end position="198"/>
    </location>
</feature>
<comment type="caution">
    <text evidence="8">Lacks conserved residue(s) required for the propagation of feature annotation.</text>
</comment>
<evidence type="ECO:0000256" key="8">
    <source>
        <dbReference type="PROSITE-ProRule" id="PRU00124"/>
    </source>
</evidence>
<keyword evidence="9" id="KW-0732">Signal</keyword>
<keyword evidence="10" id="KW-0449">Lipoprotein</keyword>
<dbReference type="GO" id="GO:0005886">
    <property type="term" value="C:plasma membrane"/>
    <property type="evidence" value="ECO:0007669"/>
    <property type="project" value="TreeGrafter"/>
</dbReference>
<keyword evidence="5" id="KW-1133">Transmembrane helix</keyword>
<dbReference type="PANTHER" id="PTHR24270">
    <property type="entry name" value="LOW-DENSITY LIPOPROTEIN RECEPTOR-RELATED"/>
    <property type="match status" value="1"/>
</dbReference>
<reference evidence="10" key="1">
    <citation type="submission" date="2014-11" db="EMBL/GenBank/DDBJ databases">
        <authorList>
            <person name="Geib S."/>
        </authorList>
    </citation>
    <scope>NUCLEOTIDE SEQUENCE</scope>
</reference>
<feature type="disulfide bond" evidence="8">
    <location>
        <begin position="138"/>
        <end position="156"/>
    </location>
</feature>
<feature type="disulfide bond" evidence="8">
    <location>
        <begin position="42"/>
        <end position="60"/>
    </location>
</feature>
<feature type="disulfide bond" evidence="8">
    <location>
        <begin position="76"/>
        <end position="88"/>
    </location>
</feature>
<evidence type="ECO:0000256" key="2">
    <source>
        <dbReference type="ARBA" id="ARBA00004308"/>
    </source>
</evidence>
<name>A0A0A1X1K7_ZEUCU</name>
<dbReference type="SUPFAM" id="SSF57424">
    <property type="entry name" value="LDL receptor-like module"/>
    <property type="match status" value="4"/>
</dbReference>
<dbReference type="SMART" id="SM00192">
    <property type="entry name" value="LDLa"/>
    <property type="match status" value="4"/>
</dbReference>
<sequence>MYRILSALFLVSVLGSIARNVSAIESEKIRSNCPDEADKWPCRSGACIPIYEVCDGIRHCRDSSDENEEVCRDTQCAEANFRCAYGACISIERICDGVDDCLDSSDEEHEMCLKRRLEDKFGEEEQRKNCAGFGQMKCWSGQCVRTMDKCNGVVDCADGSDEWPNLCTMDVCDENTQFQCNYGACIDLSAKCNGTEECWDKSDEAVEFCELADNSTTIIPDFTEEPATNTTARYPIKYQKPRYCSHQWIADNSAYCTLKSSKVKCENILPGTIVHIGCKFDVGKCHKCTTELQWVNLEADCAYFDDSFSKFTRFLFGLFK</sequence>
<evidence type="ECO:0000313" key="10">
    <source>
        <dbReference type="EMBL" id="JAD04751.1"/>
    </source>
</evidence>
<dbReference type="PROSITE" id="PS01209">
    <property type="entry name" value="LDLRA_1"/>
    <property type="match status" value="2"/>
</dbReference>
<reference evidence="10" key="2">
    <citation type="journal article" date="2015" name="Gigascience">
        <title>Reconstructing a comprehensive transcriptome assembly of a white-pupal translocated strain of the pest fruit fly Bactrocera cucurbitae.</title>
        <authorList>
            <person name="Sim S.B."/>
            <person name="Calla B."/>
            <person name="Hall B."/>
            <person name="DeRego T."/>
            <person name="Geib S.M."/>
        </authorList>
    </citation>
    <scope>NUCLEOTIDE SEQUENCE</scope>
</reference>
<dbReference type="GO" id="GO:0012505">
    <property type="term" value="C:endomembrane system"/>
    <property type="evidence" value="ECO:0007669"/>
    <property type="project" value="UniProtKB-SubCell"/>
</dbReference>
<dbReference type="InterPro" id="IPR023415">
    <property type="entry name" value="LDLR_class-A_CS"/>
</dbReference>